<evidence type="ECO:0000256" key="1">
    <source>
        <dbReference type="SAM" id="MobiDB-lite"/>
    </source>
</evidence>
<dbReference type="EMBL" id="BAAATD010000016">
    <property type="protein sequence ID" value="GAA2631283.1"/>
    <property type="molecule type" value="Genomic_DNA"/>
</dbReference>
<comment type="caution">
    <text evidence="2">The sequence shown here is derived from an EMBL/GenBank/DDBJ whole genome shotgun (WGS) entry which is preliminary data.</text>
</comment>
<gene>
    <name evidence="2" type="ORF">GCM10010411_81680</name>
</gene>
<evidence type="ECO:0000313" key="2">
    <source>
        <dbReference type="EMBL" id="GAA2631283.1"/>
    </source>
</evidence>
<proteinExistence type="predicted"/>
<feature type="region of interest" description="Disordered" evidence="1">
    <location>
        <begin position="1"/>
        <end position="61"/>
    </location>
</feature>
<protein>
    <submittedName>
        <fullName evidence="2">Uncharacterized protein</fullName>
    </submittedName>
</protein>
<evidence type="ECO:0000313" key="3">
    <source>
        <dbReference type="Proteomes" id="UP001501509"/>
    </source>
</evidence>
<keyword evidence="3" id="KW-1185">Reference proteome</keyword>
<feature type="compositionally biased region" description="Gly residues" evidence="1">
    <location>
        <begin position="50"/>
        <end position="61"/>
    </location>
</feature>
<accession>A0ABP6D1K3</accession>
<dbReference type="Proteomes" id="UP001501509">
    <property type="component" value="Unassembled WGS sequence"/>
</dbReference>
<sequence length="61" mass="6201">MDPGGLGGPETECGRLQPPTSRITLNDGEGLDGPVPPKPSEITDRRGHSGEGPGPGAGRLR</sequence>
<name>A0ABP6D1K3_9ACTN</name>
<reference evidence="3" key="1">
    <citation type="journal article" date="2019" name="Int. J. Syst. Evol. Microbiol.">
        <title>The Global Catalogue of Microorganisms (GCM) 10K type strain sequencing project: providing services to taxonomists for standard genome sequencing and annotation.</title>
        <authorList>
            <consortium name="The Broad Institute Genomics Platform"/>
            <consortium name="The Broad Institute Genome Sequencing Center for Infectious Disease"/>
            <person name="Wu L."/>
            <person name="Ma J."/>
        </authorList>
    </citation>
    <scope>NUCLEOTIDE SEQUENCE [LARGE SCALE GENOMIC DNA]</scope>
    <source>
        <strain evidence="3">JCM 6833</strain>
    </source>
</reference>
<organism evidence="2 3">
    <name type="scientific">Actinomadura fulvescens</name>
    <dbReference type="NCBI Taxonomy" id="46160"/>
    <lineage>
        <taxon>Bacteria</taxon>
        <taxon>Bacillati</taxon>
        <taxon>Actinomycetota</taxon>
        <taxon>Actinomycetes</taxon>
        <taxon>Streptosporangiales</taxon>
        <taxon>Thermomonosporaceae</taxon>
        <taxon>Actinomadura</taxon>
    </lineage>
</organism>